<dbReference type="EMBL" id="CP053708">
    <property type="protein sequence ID" value="QKE92035.1"/>
    <property type="molecule type" value="Genomic_DNA"/>
</dbReference>
<reference evidence="2 3" key="1">
    <citation type="journal article" date="2014" name="World J. Microbiol. Biotechnol.">
        <title>Biodiversity and physiological characteristics of Antarctic and Arctic lichens-associated bacteria.</title>
        <authorList>
            <person name="Lee Y.M."/>
            <person name="Kim E.H."/>
            <person name="Lee H.K."/>
            <person name="Hong S.G."/>
        </authorList>
    </citation>
    <scope>NUCLEOTIDE SEQUENCE [LARGE SCALE GENOMIC DNA]</scope>
    <source>
        <strain evidence="2 3">PAMC 26569</strain>
    </source>
</reference>
<feature type="domain" description="Glycosyl transferase family 1" evidence="1">
    <location>
        <begin position="225"/>
        <end position="292"/>
    </location>
</feature>
<dbReference type="RefSeq" id="WP_171833717.1">
    <property type="nucleotide sequence ID" value="NZ_CP053708.1"/>
</dbReference>
<proteinExistence type="predicted"/>
<dbReference type="Gene3D" id="3.40.50.2000">
    <property type="entry name" value="Glycogen Phosphorylase B"/>
    <property type="match status" value="1"/>
</dbReference>
<name>A0A6M8HV38_9PROT</name>
<keyword evidence="2" id="KW-0808">Transferase</keyword>
<dbReference type="SUPFAM" id="SSF53756">
    <property type="entry name" value="UDP-Glycosyltransferase/glycogen phosphorylase"/>
    <property type="match status" value="1"/>
</dbReference>
<keyword evidence="3" id="KW-1185">Reference proteome</keyword>
<dbReference type="InterPro" id="IPR001296">
    <property type="entry name" value="Glyco_trans_1"/>
</dbReference>
<evidence type="ECO:0000313" key="3">
    <source>
        <dbReference type="Proteomes" id="UP000500767"/>
    </source>
</evidence>
<protein>
    <submittedName>
        <fullName evidence="2">Glycosyltransferase</fullName>
    </submittedName>
</protein>
<gene>
    <name evidence="2" type="ORF">HN018_20140</name>
</gene>
<sequence>MKINFFSPLPGLATDIANMSASVLPELAAIAEVRAWTPQHEWRDGIDKGFEIRRFDPDNLPIREFNWADVNFFNVGNNALFHRDIFNVARKIPGVMILHDVRLAHFFGAYSERESVDHAYYISEMDKVGLGQAARRLVAGEIPFSTIADLEPMTQAALRPALAGIIHNRTEMEPLLDNRTVPLFYVPLCLAKAMRPAPLEDSRTFSEGSPIRLVVFGFIGGNRCIAEILQAIAGLPQRRSYTLDIYGTFEHPEPVEKLIGELGLEDQVTCHGFVSDATLDEGLEQADLAINLRNPTMGEASGSQLRIWENALPSLVSDVGWYSELSSDVVRHVRPGNEVSELQAYFREFRQFPQRFRKAGRQGRALLERDHHPASYAQSLLDIAEQAPELHSRHLAMWLARQSAMKIAKGVSNPASFTQGTALAERIQQLVKVPSSAAHTKAAS</sequence>
<dbReference type="Proteomes" id="UP000500767">
    <property type="component" value="Chromosome"/>
</dbReference>
<dbReference type="AlphaFoldDB" id="A0A6M8HV38"/>
<dbReference type="KEGG" id="lck:HN018_20140"/>
<dbReference type="Pfam" id="PF00534">
    <property type="entry name" value="Glycos_transf_1"/>
    <property type="match status" value="1"/>
</dbReference>
<dbReference type="GO" id="GO:0016757">
    <property type="term" value="F:glycosyltransferase activity"/>
    <property type="evidence" value="ECO:0007669"/>
    <property type="project" value="InterPro"/>
</dbReference>
<accession>A0A6M8HV38</accession>
<evidence type="ECO:0000313" key="2">
    <source>
        <dbReference type="EMBL" id="QKE92035.1"/>
    </source>
</evidence>
<organism evidence="2 3">
    <name type="scientific">Lichenicola cladoniae</name>
    <dbReference type="NCBI Taxonomy" id="1484109"/>
    <lineage>
        <taxon>Bacteria</taxon>
        <taxon>Pseudomonadati</taxon>
        <taxon>Pseudomonadota</taxon>
        <taxon>Alphaproteobacteria</taxon>
        <taxon>Acetobacterales</taxon>
        <taxon>Acetobacteraceae</taxon>
        <taxon>Lichenicola</taxon>
    </lineage>
</organism>
<evidence type="ECO:0000259" key="1">
    <source>
        <dbReference type="Pfam" id="PF00534"/>
    </source>
</evidence>